<name>A0A4S1CN14_9BACT</name>
<dbReference type="SUPFAM" id="SSF53756">
    <property type="entry name" value="UDP-Glycosyltransferase/glycogen phosphorylase"/>
    <property type="match status" value="1"/>
</dbReference>
<organism evidence="3 4">
    <name type="scientific">Geomonas terrae</name>
    <dbReference type="NCBI Taxonomy" id="2562681"/>
    <lineage>
        <taxon>Bacteria</taxon>
        <taxon>Pseudomonadati</taxon>
        <taxon>Thermodesulfobacteriota</taxon>
        <taxon>Desulfuromonadia</taxon>
        <taxon>Geobacterales</taxon>
        <taxon>Geobacteraceae</taxon>
        <taxon>Geomonas</taxon>
    </lineage>
</organism>
<dbReference type="PANTHER" id="PTHR45947:SF3">
    <property type="entry name" value="SULFOQUINOVOSYL TRANSFERASE SQD2"/>
    <property type="match status" value="1"/>
</dbReference>
<proteinExistence type="predicted"/>
<protein>
    <submittedName>
        <fullName evidence="3">Glycosyltransferase family 1 protein</fullName>
    </submittedName>
</protein>
<keyword evidence="4" id="KW-1185">Reference proteome</keyword>
<feature type="domain" description="Glycosyl transferase family 1" evidence="1">
    <location>
        <begin position="201"/>
        <end position="367"/>
    </location>
</feature>
<dbReference type="InterPro" id="IPR001296">
    <property type="entry name" value="Glyco_trans_1"/>
</dbReference>
<gene>
    <name evidence="3" type="ORF">E4633_06980</name>
</gene>
<feature type="domain" description="Glycosyltransferase subfamily 4-like N-terminal" evidence="2">
    <location>
        <begin position="21"/>
        <end position="186"/>
    </location>
</feature>
<evidence type="ECO:0000313" key="4">
    <source>
        <dbReference type="Proteomes" id="UP000306416"/>
    </source>
</evidence>
<dbReference type="PANTHER" id="PTHR45947">
    <property type="entry name" value="SULFOQUINOVOSYL TRANSFERASE SQD2"/>
    <property type="match status" value="1"/>
</dbReference>
<sequence length="392" mass="43162">MASEPLRVLVLAPTPFFADRGCHVRILEEARAAMACGVELRLVTYHIGRDVPGIPTERISGFSWYKKLEAGPSWVKPFLDVQLLLKAWKVARAFKPHVIHAHLHEGAFFGAFLKMLLRIPMLFDCQGSLTAEITDHGFVKPGSILQRFFATLEHWINRSSDFIVTSASPTVELLLKDGVPKERVRALIDGVDTEVFAPQPKEAIRARLGLPEKRPVVAYLGLMNSYQGLDLLLEAAAYLKGQGARIHYLIMGFPDTAYREKAEEMGIADIITFTGRIPYDEAPLYLSAGDLAVSPKVSLTEANGKLFNYIACGLPTVVFDTPVNREILGDAALYAKFGDAADLAGAIGRLAGDCELREEVGAEGRERAVSMHSWQARGRELAQIYRQVAGNS</sequence>
<dbReference type="RefSeq" id="WP_135869488.1">
    <property type="nucleotide sequence ID" value="NZ_SRSC01000001.1"/>
</dbReference>
<dbReference type="AlphaFoldDB" id="A0A4S1CN14"/>
<dbReference type="Gene3D" id="3.40.50.2000">
    <property type="entry name" value="Glycogen Phosphorylase B"/>
    <property type="match status" value="2"/>
</dbReference>
<reference evidence="3 4" key="1">
    <citation type="submission" date="2019-04" db="EMBL/GenBank/DDBJ databases">
        <title>Geobacter oryzae sp. nov., ferric-reducing bacteria isolated from paddy soil.</title>
        <authorList>
            <person name="Xu Z."/>
            <person name="Masuda Y."/>
            <person name="Itoh H."/>
            <person name="Senoo K."/>
        </authorList>
    </citation>
    <scope>NUCLEOTIDE SEQUENCE [LARGE SCALE GENOMIC DNA]</scope>
    <source>
        <strain evidence="3 4">Red111</strain>
    </source>
</reference>
<dbReference type="EMBL" id="SRSC01000001">
    <property type="protein sequence ID" value="TGU75184.1"/>
    <property type="molecule type" value="Genomic_DNA"/>
</dbReference>
<dbReference type="InterPro" id="IPR050194">
    <property type="entry name" value="Glycosyltransferase_grp1"/>
</dbReference>
<dbReference type="Pfam" id="PF13579">
    <property type="entry name" value="Glyco_trans_4_4"/>
    <property type="match status" value="1"/>
</dbReference>
<comment type="caution">
    <text evidence="3">The sequence shown here is derived from an EMBL/GenBank/DDBJ whole genome shotgun (WGS) entry which is preliminary data.</text>
</comment>
<dbReference type="Proteomes" id="UP000306416">
    <property type="component" value="Unassembled WGS sequence"/>
</dbReference>
<evidence type="ECO:0000259" key="2">
    <source>
        <dbReference type="Pfam" id="PF13579"/>
    </source>
</evidence>
<dbReference type="InterPro" id="IPR028098">
    <property type="entry name" value="Glyco_trans_4-like_N"/>
</dbReference>
<dbReference type="GO" id="GO:0016758">
    <property type="term" value="F:hexosyltransferase activity"/>
    <property type="evidence" value="ECO:0007669"/>
    <property type="project" value="TreeGrafter"/>
</dbReference>
<accession>A0A4S1CN14</accession>
<evidence type="ECO:0000259" key="1">
    <source>
        <dbReference type="Pfam" id="PF00534"/>
    </source>
</evidence>
<evidence type="ECO:0000313" key="3">
    <source>
        <dbReference type="EMBL" id="TGU75184.1"/>
    </source>
</evidence>
<dbReference type="Pfam" id="PF00534">
    <property type="entry name" value="Glycos_transf_1"/>
    <property type="match status" value="1"/>
</dbReference>
<dbReference type="CDD" id="cd03794">
    <property type="entry name" value="GT4_WbuB-like"/>
    <property type="match status" value="1"/>
</dbReference>
<keyword evidence="3" id="KW-0808">Transferase</keyword>